<name>A0A6J1SFW3_FRAOC</name>
<dbReference type="GO" id="GO:0005506">
    <property type="term" value="F:iron ion binding"/>
    <property type="evidence" value="ECO:0007669"/>
    <property type="project" value="InterPro"/>
</dbReference>
<keyword evidence="15" id="KW-1185">Reference proteome</keyword>
<evidence type="ECO:0000256" key="2">
    <source>
        <dbReference type="ARBA" id="ARBA00004174"/>
    </source>
</evidence>
<keyword evidence="6 13" id="KW-0479">Metal-binding</keyword>
<evidence type="ECO:0000256" key="13">
    <source>
        <dbReference type="PIRSR" id="PIRSR602401-1"/>
    </source>
</evidence>
<comment type="similarity">
    <text evidence="4">Belongs to the cytochrome P450 family.</text>
</comment>
<dbReference type="KEGG" id="foc:113207508"/>
<keyword evidence="7" id="KW-0256">Endoplasmic reticulum</keyword>
<dbReference type="SUPFAM" id="SSF48264">
    <property type="entry name" value="Cytochrome P450"/>
    <property type="match status" value="1"/>
</dbReference>
<comment type="subcellular location">
    <subcellularLocation>
        <location evidence="3">Endoplasmic reticulum membrane</location>
        <topology evidence="3">Peripheral membrane protein</topology>
    </subcellularLocation>
    <subcellularLocation>
        <location evidence="2">Microsome membrane</location>
        <topology evidence="2">Peripheral membrane protein</topology>
    </subcellularLocation>
</comment>
<evidence type="ECO:0000313" key="15">
    <source>
        <dbReference type="Proteomes" id="UP000504606"/>
    </source>
</evidence>
<feature type="signal peptide" evidence="14">
    <location>
        <begin position="1"/>
        <end position="20"/>
    </location>
</feature>
<dbReference type="InterPro" id="IPR050196">
    <property type="entry name" value="Cytochrome_P450_Monoox"/>
</dbReference>
<dbReference type="GO" id="GO:0004497">
    <property type="term" value="F:monooxygenase activity"/>
    <property type="evidence" value="ECO:0007669"/>
    <property type="project" value="UniProtKB-KW"/>
</dbReference>
<dbReference type="InterPro" id="IPR036396">
    <property type="entry name" value="Cyt_P450_sf"/>
</dbReference>
<keyword evidence="12" id="KW-0472">Membrane</keyword>
<evidence type="ECO:0000256" key="8">
    <source>
        <dbReference type="ARBA" id="ARBA00022848"/>
    </source>
</evidence>
<keyword evidence="10 13" id="KW-0408">Iron</keyword>
<feature type="chain" id="PRO_5027087295" evidence="14">
    <location>
        <begin position="21"/>
        <end position="500"/>
    </location>
</feature>
<dbReference type="GO" id="GO:0005789">
    <property type="term" value="C:endoplasmic reticulum membrane"/>
    <property type="evidence" value="ECO:0007669"/>
    <property type="project" value="UniProtKB-SubCell"/>
</dbReference>
<evidence type="ECO:0000256" key="5">
    <source>
        <dbReference type="ARBA" id="ARBA00022617"/>
    </source>
</evidence>
<dbReference type="PRINTS" id="PR00385">
    <property type="entry name" value="P450"/>
</dbReference>
<dbReference type="CDD" id="cd20628">
    <property type="entry name" value="CYP4"/>
    <property type="match status" value="1"/>
</dbReference>
<sequence>MPGLLVLLAWAALLLSLALALRNRRRNALIAKLPGPWLFVPLAGNMLELIVQVIWLKGDLVELGTKNVRKYGPIFRLWSGHQPVVLISGPEDAEVVLTHPAVADKGQNYKLLSSWLGDGILLAGGAKWHSRRKMLSPAFSVRVLEQFVALFNKHCAILEDKMLALAGGPPFDITPFMSLFALDVISETSMGVQIHAQTQEDSEYVRAVKTACRCFLVRQVFPWLRSDTLLALTATGKSLSEATGVLRGMTTKVIDQRTSEVASSVSSSQPEEEDDIGLKQRAVLLDHMLTLRGRGITDEDITDEVSTFMFAGHDTTMTALCFTLHLLSLHRGVQERVFQEVRDVVGDSGPVTAQHLNDLKYLECVIKEVLRLYPSVPVIVRDCKQEFDLPSGYTIPVGSQVGIDIFHLHRNPAVFPRPLEFDPDRFLEGGPAHRFGYLPFSASQRNCIGQRFAMMEMKTVLARLVRSFRILPPSDDYRLQLKIEIVLGAQGGYLVALERR</sequence>
<dbReference type="InterPro" id="IPR002401">
    <property type="entry name" value="Cyt_P450_E_grp-I"/>
</dbReference>
<dbReference type="PRINTS" id="PR00463">
    <property type="entry name" value="EP450I"/>
</dbReference>
<dbReference type="OrthoDB" id="1470350at2759"/>
<evidence type="ECO:0000256" key="11">
    <source>
        <dbReference type="ARBA" id="ARBA00023033"/>
    </source>
</evidence>
<dbReference type="RefSeq" id="XP_026279897.1">
    <property type="nucleotide sequence ID" value="XM_026424112.2"/>
</dbReference>
<dbReference type="GO" id="GO:0020037">
    <property type="term" value="F:heme binding"/>
    <property type="evidence" value="ECO:0007669"/>
    <property type="project" value="InterPro"/>
</dbReference>
<dbReference type="Pfam" id="PF00067">
    <property type="entry name" value="p450"/>
    <property type="match status" value="1"/>
</dbReference>
<gene>
    <name evidence="16" type="primary">LOC113207508</name>
</gene>
<keyword evidence="11" id="KW-0503">Monooxygenase</keyword>
<evidence type="ECO:0000313" key="16">
    <source>
        <dbReference type="RefSeq" id="XP_026279897.1"/>
    </source>
</evidence>
<comment type="cofactor">
    <cofactor evidence="1 13">
        <name>heme</name>
        <dbReference type="ChEBI" id="CHEBI:30413"/>
    </cofactor>
</comment>
<keyword evidence="9" id="KW-0560">Oxidoreductase</keyword>
<accession>A0A6J1SFW3</accession>
<dbReference type="PANTHER" id="PTHR24291:SF189">
    <property type="entry name" value="CYTOCHROME P450 4C3-RELATED"/>
    <property type="match status" value="1"/>
</dbReference>
<dbReference type="InterPro" id="IPR001128">
    <property type="entry name" value="Cyt_P450"/>
</dbReference>
<dbReference type="Gene3D" id="1.10.630.10">
    <property type="entry name" value="Cytochrome P450"/>
    <property type="match status" value="1"/>
</dbReference>
<dbReference type="Proteomes" id="UP000504606">
    <property type="component" value="Unplaced"/>
</dbReference>
<protein>
    <submittedName>
        <fullName evidence="16">Cytochrome P450 4C1</fullName>
    </submittedName>
</protein>
<evidence type="ECO:0000256" key="7">
    <source>
        <dbReference type="ARBA" id="ARBA00022824"/>
    </source>
</evidence>
<dbReference type="PANTHER" id="PTHR24291">
    <property type="entry name" value="CYTOCHROME P450 FAMILY 4"/>
    <property type="match status" value="1"/>
</dbReference>
<evidence type="ECO:0000256" key="1">
    <source>
        <dbReference type="ARBA" id="ARBA00001971"/>
    </source>
</evidence>
<organism evidence="15 16">
    <name type="scientific">Frankliniella occidentalis</name>
    <name type="common">Western flower thrips</name>
    <name type="synonym">Euthrips occidentalis</name>
    <dbReference type="NCBI Taxonomy" id="133901"/>
    <lineage>
        <taxon>Eukaryota</taxon>
        <taxon>Metazoa</taxon>
        <taxon>Ecdysozoa</taxon>
        <taxon>Arthropoda</taxon>
        <taxon>Hexapoda</taxon>
        <taxon>Insecta</taxon>
        <taxon>Pterygota</taxon>
        <taxon>Neoptera</taxon>
        <taxon>Paraneoptera</taxon>
        <taxon>Thysanoptera</taxon>
        <taxon>Terebrantia</taxon>
        <taxon>Thripoidea</taxon>
        <taxon>Thripidae</taxon>
        <taxon>Frankliniella</taxon>
    </lineage>
</organism>
<evidence type="ECO:0000256" key="10">
    <source>
        <dbReference type="ARBA" id="ARBA00023004"/>
    </source>
</evidence>
<proteinExistence type="inferred from homology"/>
<evidence type="ECO:0000256" key="12">
    <source>
        <dbReference type="ARBA" id="ARBA00023136"/>
    </source>
</evidence>
<keyword evidence="14" id="KW-0732">Signal</keyword>
<feature type="binding site" description="axial binding residue" evidence="13">
    <location>
        <position position="447"/>
    </location>
    <ligand>
        <name>heme</name>
        <dbReference type="ChEBI" id="CHEBI:30413"/>
    </ligand>
    <ligandPart>
        <name>Fe</name>
        <dbReference type="ChEBI" id="CHEBI:18248"/>
    </ligandPart>
</feature>
<dbReference type="GeneID" id="113207508"/>
<dbReference type="AlphaFoldDB" id="A0A6J1SFW3"/>
<evidence type="ECO:0000256" key="9">
    <source>
        <dbReference type="ARBA" id="ARBA00023002"/>
    </source>
</evidence>
<evidence type="ECO:0000256" key="14">
    <source>
        <dbReference type="SAM" id="SignalP"/>
    </source>
</evidence>
<keyword evidence="8" id="KW-0492">Microsome</keyword>
<evidence type="ECO:0000256" key="3">
    <source>
        <dbReference type="ARBA" id="ARBA00004406"/>
    </source>
</evidence>
<evidence type="ECO:0000256" key="4">
    <source>
        <dbReference type="ARBA" id="ARBA00010617"/>
    </source>
</evidence>
<keyword evidence="5 13" id="KW-0349">Heme</keyword>
<reference evidence="16" key="1">
    <citation type="submission" date="2025-08" db="UniProtKB">
        <authorList>
            <consortium name="RefSeq"/>
        </authorList>
    </citation>
    <scope>IDENTIFICATION</scope>
    <source>
        <tissue evidence="16">Whole organism</tissue>
    </source>
</reference>
<dbReference type="GO" id="GO:0016705">
    <property type="term" value="F:oxidoreductase activity, acting on paired donors, with incorporation or reduction of molecular oxygen"/>
    <property type="evidence" value="ECO:0007669"/>
    <property type="project" value="InterPro"/>
</dbReference>
<evidence type="ECO:0000256" key="6">
    <source>
        <dbReference type="ARBA" id="ARBA00022723"/>
    </source>
</evidence>